<evidence type="ECO:0000313" key="2">
    <source>
        <dbReference type="EMBL" id="QJI02750.1"/>
    </source>
</evidence>
<dbReference type="EMBL" id="MT144367">
    <property type="protein sequence ID" value="QJA52778.1"/>
    <property type="molecule type" value="Genomic_DNA"/>
</dbReference>
<dbReference type="AlphaFoldDB" id="A0A6H1ZZ43"/>
<reference evidence="1" key="1">
    <citation type="submission" date="2020-03" db="EMBL/GenBank/DDBJ databases">
        <title>The deep terrestrial virosphere.</title>
        <authorList>
            <person name="Holmfeldt K."/>
            <person name="Nilsson E."/>
            <person name="Simone D."/>
            <person name="Lopez-Fernandez M."/>
            <person name="Wu X."/>
            <person name="de Brujin I."/>
            <person name="Lundin D."/>
            <person name="Andersson A."/>
            <person name="Bertilsson S."/>
            <person name="Dopson M."/>
        </authorList>
    </citation>
    <scope>NUCLEOTIDE SEQUENCE</scope>
    <source>
        <strain evidence="1">TM448A03010</strain>
        <strain evidence="2">TM448B03579</strain>
    </source>
</reference>
<gene>
    <name evidence="1" type="ORF">TM448A03010_0010</name>
    <name evidence="2" type="ORF">TM448B03579_0007</name>
</gene>
<accession>A0A6H1ZZ43</accession>
<organism evidence="1">
    <name type="scientific">viral metagenome</name>
    <dbReference type="NCBI Taxonomy" id="1070528"/>
    <lineage>
        <taxon>unclassified sequences</taxon>
        <taxon>metagenomes</taxon>
        <taxon>organismal metagenomes</taxon>
    </lineage>
</organism>
<sequence>MCLSDEIVLLDGDFVIIESVRLFGTGYNCYHAKESGSGEFVKINSRASYFTNYAAAKVWLDNFIEGVPINQTT</sequence>
<evidence type="ECO:0000313" key="1">
    <source>
        <dbReference type="EMBL" id="QJA52778.1"/>
    </source>
</evidence>
<name>A0A6H1ZZ43_9ZZZZ</name>
<protein>
    <submittedName>
        <fullName evidence="1">Uncharacterized protein</fullName>
    </submittedName>
</protein>
<dbReference type="EMBL" id="MT145027">
    <property type="protein sequence ID" value="QJI02750.1"/>
    <property type="molecule type" value="Genomic_DNA"/>
</dbReference>
<proteinExistence type="predicted"/>